<dbReference type="PROSITE" id="PS51462">
    <property type="entry name" value="NUDIX"/>
    <property type="match status" value="1"/>
</dbReference>
<name>A0A9E7N9V4_9EURY</name>
<dbReference type="SUPFAM" id="SSF55811">
    <property type="entry name" value="Nudix"/>
    <property type="match status" value="1"/>
</dbReference>
<dbReference type="EMBL" id="CP100355">
    <property type="protein sequence ID" value="UTF54464.1"/>
    <property type="molecule type" value="Genomic_DNA"/>
</dbReference>
<dbReference type="PANTHER" id="PTHR43046:SF14">
    <property type="entry name" value="MUTT_NUDIX FAMILY PROTEIN"/>
    <property type="match status" value="1"/>
</dbReference>
<dbReference type="GO" id="GO:0016787">
    <property type="term" value="F:hydrolase activity"/>
    <property type="evidence" value="ECO:0007669"/>
    <property type="project" value="UniProtKB-KW"/>
</dbReference>
<dbReference type="PANTHER" id="PTHR43046">
    <property type="entry name" value="GDP-MANNOSE MANNOSYL HYDROLASE"/>
    <property type="match status" value="1"/>
</dbReference>
<evidence type="ECO:0000313" key="4">
    <source>
        <dbReference type="EMBL" id="UTF54464.1"/>
    </source>
</evidence>
<evidence type="ECO:0000259" key="3">
    <source>
        <dbReference type="PROSITE" id="PS51462"/>
    </source>
</evidence>
<dbReference type="KEGG" id="sawl:NGM29_04075"/>
<dbReference type="Proteomes" id="UP001056855">
    <property type="component" value="Chromosome"/>
</dbReference>
<dbReference type="PRINTS" id="PR00502">
    <property type="entry name" value="NUDIXFAMILY"/>
</dbReference>
<dbReference type="RefSeq" id="WP_254159125.1">
    <property type="nucleotide sequence ID" value="NZ_CP100355.1"/>
</dbReference>
<accession>A0A9E7N9V4</accession>
<organism evidence="4 5">
    <name type="scientific">Natronosalvus rutilus</name>
    <dbReference type="NCBI Taxonomy" id="2953753"/>
    <lineage>
        <taxon>Archaea</taxon>
        <taxon>Methanobacteriati</taxon>
        <taxon>Methanobacteriota</taxon>
        <taxon>Stenosarchaea group</taxon>
        <taxon>Halobacteria</taxon>
        <taxon>Halobacteriales</taxon>
        <taxon>Natrialbaceae</taxon>
        <taxon>Natronosalvus</taxon>
    </lineage>
</organism>
<evidence type="ECO:0000256" key="2">
    <source>
        <dbReference type="ARBA" id="ARBA00022801"/>
    </source>
</evidence>
<dbReference type="InterPro" id="IPR015797">
    <property type="entry name" value="NUDIX_hydrolase-like_dom_sf"/>
</dbReference>
<keyword evidence="2" id="KW-0378">Hydrolase</keyword>
<evidence type="ECO:0000313" key="5">
    <source>
        <dbReference type="Proteomes" id="UP001056855"/>
    </source>
</evidence>
<comment type="cofactor">
    <cofactor evidence="1">
        <name>Mg(2+)</name>
        <dbReference type="ChEBI" id="CHEBI:18420"/>
    </cofactor>
</comment>
<dbReference type="GeneID" id="73289195"/>
<sequence>MGNEPPTFCHYCGGGLTPVDPPTVHRCNACGEHVFYNPSPCSRVAVVNGESILLVKVDLPERNMWGTPGGMVEAGEDPNEAGARELAEETTLTVDPNDLVLFDVRTFAKFETIHKTYLVYAVDVADVHGTPRADDEVAAARFWTPDELKAARDELLTSWPAEYRDLRWWIDGAQAALGRNRDRDRS</sequence>
<protein>
    <submittedName>
        <fullName evidence="4">NUDIX domain-containing protein</fullName>
    </submittedName>
</protein>
<evidence type="ECO:0000256" key="1">
    <source>
        <dbReference type="ARBA" id="ARBA00001946"/>
    </source>
</evidence>
<feature type="domain" description="Nudix hydrolase" evidence="3">
    <location>
        <begin position="37"/>
        <end position="171"/>
    </location>
</feature>
<dbReference type="AlphaFoldDB" id="A0A9E7N9V4"/>
<dbReference type="InterPro" id="IPR000086">
    <property type="entry name" value="NUDIX_hydrolase_dom"/>
</dbReference>
<gene>
    <name evidence="4" type="ORF">NGM29_04075</name>
</gene>
<dbReference type="InterPro" id="IPR020476">
    <property type="entry name" value="Nudix_hydrolase"/>
</dbReference>
<reference evidence="4" key="1">
    <citation type="submission" date="2022-06" db="EMBL/GenBank/DDBJ databases">
        <title>Diverse halophilic archaea isolated from saline environments.</title>
        <authorList>
            <person name="Cui H.-L."/>
        </authorList>
    </citation>
    <scope>NUCLEOTIDE SEQUENCE</scope>
    <source>
        <strain evidence="4">WLHS1</strain>
    </source>
</reference>
<dbReference type="Pfam" id="PF00293">
    <property type="entry name" value="NUDIX"/>
    <property type="match status" value="1"/>
</dbReference>
<proteinExistence type="predicted"/>
<dbReference type="Gene3D" id="3.90.79.10">
    <property type="entry name" value="Nucleoside Triphosphate Pyrophosphohydrolase"/>
    <property type="match status" value="1"/>
</dbReference>
<keyword evidence="5" id="KW-1185">Reference proteome</keyword>